<gene>
    <name evidence="1" type="ORF">L0M14_12950</name>
</gene>
<protein>
    <submittedName>
        <fullName evidence="1">DUF4259 domain-containing protein</fullName>
    </submittedName>
</protein>
<name>A0ABY3SRL7_9BACL</name>
<dbReference type="InterPro" id="IPR025355">
    <property type="entry name" value="DUF4259"/>
</dbReference>
<keyword evidence="2" id="KW-1185">Reference proteome</keyword>
<dbReference type="Pfam" id="PF14078">
    <property type="entry name" value="DUF4259"/>
    <property type="match status" value="1"/>
</dbReference>
<accession>A0ABY3SRL7</accession>
<dbReference type="RefSeq" id="WP_235122460.1">
    <property type="nucleotide sequence ID" value="NZ_CP090978.1"/>
</dbReference>
<organism evidence="1 2">
    <name type="scientific">Paenibacillus hexagrammi</name>
    <dbReference type="NCBI Taxonomy" id="2908839"/>
    <lineage>
        <taxon>Bacteria</taxon>
        <taxon>Bacillati</taxon>
        <taxon>Bacillota</taxon>
        <taxon>Bacilli</taxon>
        <taxon>Bacillales</taxon>
        <taxon>Paenibacillaceae</taxon>
        <taxon>Paenibacillus</taxon>
    </lineage>
</organism>
<evidence type="ECO:0000313" key="1">
    <source>
        <dbReference type="EMBL" id="UJF35904.1"/>
    </source>
</evidence>
<evidence type="ECO:0000313" key="2">
    <source>
        <dbReference type="Proteomes" id="UP001649230"/>
    </source>
</evidence>
<dbReference type="Proteomes" id="UP001649230">
    <property type="component" value="Chromosome"/>
</dbReference>
<reference evidence="1 2" key="1">
    <citation type="journal article" date="2024" name="Int. J. Syst. Evol. Microbiol.">
        <title>Paenibacillus hexagrammi sp. nov., a novel bacterium isolated from the gut content of Hexagrammos agrammus.</title>
        <authorList>
            <person name="Jung H.K."/>
            <person name="Kim D.G."/>
            <person name="Zin H."/>
            <person name="Park J."/>
            <person name="Jung H."/>
            <person name="Kim Y.O."/>
            <person name="Kong H.J."/>
            <person name="Kim J.W."/>
            <person name="Kim Y.S."/>
        </authorList>
    </citation>
    <scope>NUCLEOTIDE SEQUENCE [LARGE SCALE GENOMIC DNA]</scope>
    <source>
        <strain evidence="1 2">YPD9-1</strain>
    </source>
</reference>
<dbReference type="EMBL" id="CP090978">
    <property type="protein sequence ID" value="UJF35904.1"/>
    <property type="molecule type" value="Genomic_DNA"/>
</dbReference>
<sequence>MAGEIISLLLGEPAKDLPDELKDWASKNHINLSKSIVNDALRATLSVRKNSELKVLWKESNEYQSWIEEVKNLERLFQRVVLFWLSTTHPCQIYTIMINGCYNVELFDT</sequence>
<proteinExistence type="predicted"/>